<dbReference type="InterPro" id="IPR027417">
    <property type="entry name" value="P-loop_NTPase"/>
</dbReference>
<evidence type="ECO:0000313" key="4">
    <source>
        <dbReference type="EMBL" id="OAQ35933.1"/>
    </source>
</evidence>
<feature type="compositionally biased region" description="Acidic residues" evidence="1">
    <location>
        <begin position="204"/>
        <end position="216"/>
    </location>
</feature>
<dbReference type="GO" id="GO:0004386">
    <property type="term" value="F:helicase activity"/>
    <property type="evidence" value="ECO:0007669"/>
    <property type="project" value="InterPro"/>
</dbReference>
<dbReference type="SUPFAM" id="SSF52540">
    <property type="entry name" value="P-loop containing nucleoside triphosphate hydrolases"/>
    <property type="match status" value="1"/>
</dbReference>
<organism evidence="4 5">
    <name type="scientific">Linnemannia elongata AG-77</name>
    <dbReference type="NCBI Taxonomy" id="1314771"/>
    <lineage>
        <taxon>Eukaryota</taxon>
        <taxon>Fungi</taxon>
        <taxon>Fungi incertae sedis</taxon>
        <taxon>Mucoromycota</taxon>
        <taxon>Mortierellomycotina</taxon>
        <taxon>Mortierellomycetes</taxon>
        <taxon>Mortierellales</taxon>
        <taxon>Mortierellaceae</taxon>
        <taxon>Linnemannia</taxon>
    </lineage>
</organism>
<dbReference type="PANTHER" id="PTHR28535">
    <property type="entry name" value="ZINC FINGER GRF-TYPE CONTAINING 1"/>
    <property type="match status" value="1"/>
</dbReference>
<feature type="compositionally biased region" description="Polar residues" evidence="1">
    <location>
        <begin position="248"/>
        <end position="271"/>
    </location>
</feature>
<gene>
    <name evidence="4" type="ORF">K457DRAFT_498077</name>
</gene>
<evidence type="ECO:0000259" key="3">
    <source>
        <dbReference type="Pfam" id="PF13086"/>
    </source>
</evidence>
<dbReference type="AlphaFoldDB" id="A0A197KFJ4"/>
<dbReference type="Proteomes" id="UP000078512">
    <property type="component" value="Unassembled WGS sequence"/>
</dbReference>
<dbReference type="Pfam" id="PF13086">
    <property type="entry name" value="AAA_11"/>
    <property type="match status" value="2"/>
</dbReference>
<dbReference type="PANTHER" id="PTHR28535:SF1">
    <property type="entry name" value="PROTEIN ZGRF1"/>
    <property type="match status" value="1"/>
</dbReference>
<proteinExistence type="predicted"/>
<accession>A0A197KFJ4</accession>
<feature type="compositionally biased region" description="Polar residues" evidence="1">
    <location>
        <begin position="155"/>
        <end position="175"/>
    </location>
</feature>
<dbReference type="GO" id="GO:0005634">
    <property type="term" value="C:nucleus"/>
    <property type="evidence" value="ECO:0007669"/>
    <property type="project" value="TreeGrafter"/>
</dbReference>
<evidence type="ECO:0008006" key="6">
    <source>
        <dbReference type="Google" id="ProtNLM"/>
    </source>
</evidence>
<dbReference type="GO" id="GO:0035861">
    <property type="term" value="C:site of double-strand break"/>
    <property type="evidence" value="ECO:0007669"/>
    <property type="project" value="TreeGrafter"/>
</dbReference>
<dbReference type="InterPro" id="IPR041677">
    <property type="entry name" value="DNA2/NAM7_AAA_11"/>
</dbReference>
<feature type="domain" description="5'-3' DNA helicase ZGRF1-like N-terminal" evidence="2">
    <location>
        <begin position="6"/>
        <end position="80"/>
    </location>
</feature>
<dbReference type="GO" id="GO:0006302">
    <property type="term" value="P:double-strand break repair"/>
    <property type="evidence" value="ECO:0007669"/>
    <property type="project" value="TreeGrafter"/>
</dbReference>
<feature type="region of interest" description="Disordered" evidence="1">
    <location>
        <begin position="100"/>
        <end position="312"/>
    </location>
</feature>
<reference evidence="4 5" key="1">
    <citation type="submission" date="2016-05" db="EMBL/GenBank/DDBJ databases">
        <title>Genome sequencing reveals origins of a unique bacterial endosymbiosis in the earliest lineages of terrestrial Fungi.</title>
        <authorList>
            <consortium name="DOE Joint Genome Institute"/>
            <person name="Uehling J."/>
            <person name="Gryganskyi A."/>
            <person name="Hameed K."/>
            <person name="Tschaplinski T."/>
            <person name="Misztal P."/>
            <person name="Wu S."/>
            <person name="Desiro A."/>
            <person name="Vande Pol N."/>
            <person name="Du Z.-Y."/>
            <person name="Zienkiewicz A."/>
            <person name="Zienkiewicz K."/>
            <person name="Morin E."/>
            <person name="Tisserant E."/>
            <person name="Splivallo R."/>
            <person name="Hainaut M."/>
            <person name="Henrissat B."/>
            <person name="Ohm R."/>
            <person name="Kuo A."/>
            <person name="Yan J."/>
            <person name="Lipzen A."/>
            <person name="Nolan M."/>
            <person name="Labutti K."/>
            <person name="Barry K."/>
            <person name="Goldstein A."/>
            <person name="Labbe J."/>
            <person name="Schadt C."/>
            <person name="Tuskan G."/>
            <person name="Grigoriev I."/>
            <person name="Martin F."/>
            <person name="Vilgalys R."/>
            <person name="Bonito G."/>
        </authorList>
    </citation>
    <scope>NUCLEOTIDE SEQUENCE [LARGE SCALE GENOMIC DNA]</scope>
    <source>
        <strain evidence="4 5">AG-77</strain>
    </source>
</reference>
<name>A0A197KFJ4_9FUNG</name>
<dbReference type="EMBL" id="KV442013">
    <property type="protein sequence ID" value="OAQ35933.1"/>
    <property type="molecule type" value="Genomic_DNA"/>
</dbReference>
<feature type="compositionally biased region" description="Low complexity" evidence="1">
    <location>
        <begin position="126"/>
        <end position="141"/>
    </location>
</feature>
<evidence type="ECO:0000313" key="5">
    <source>
        <dbReference type="Proteomes" id="UP000078512"/>
    </source>
</evidence>
<sequence>MNPYSEFTCLYTSQKQKKAKTWHDGHLKYFHNNSKVVLYDEKYNVLDSKFHRGTALAVGDDMDMEKHLVTVEDLTVEYATNSGDPGTSTKPVAATPTAARMAVPVRSAPSYQQPKPAGRPLNPYMSADAASTASFSSRSTDGVPPESAGRPVNGSVPQQHQYSNAGTSNNYSVSVPQADLKRKRWRAPFTNKEPSPPPSKDEQFDQLDDGDFDNWEDSAMLDSVTTSPVPEFTGMDGNTAASRAPTGSPATTKPTSTFRPVSTAPSTSGPTALSRDAPKRRKVGLSRPTGSLDVPAQSSLMAPHKPPSSQLEFPNAARCTNFTGKNSGQLLRRSLALGSRFASPNQYRDSMTFLIYEHLQIMVIEIAITMWGIKSSGKAHDGDSLDSVYRSRGVHIHSGSTLRRRGDAYAGFPLYRGQPGASGSMEATAVVQPSAQQGAVLSLSNKEHHSKYSKDDLWVVSQSSRFDAASTFFARSVFYGPSGNDVEITCLSHSDSSKARDMLSRSNQVCAIRLFNGMSEFMMLDNLQDGLTKTPLLPTLLNYVPPEMVKASRTAVFKAPSRIPEKSGCIVLTEEDGIDMEAELQDTIEKYGLNYEQATVLRSFAHTVVRAPGWSPSSSEPPPILLVHGVFGAGKSFLIAVLIVFIDTLLSKACPLPKEKRSCRFLVTSMTNVAVDRILMALLDLNYNKFVRVGSLKKVARRVLPFTAQSSSARTGEDVKELQAMLNDDSLSIKERQYVKDAMRRFQREENRGLVEKADVVGTTCVASMFEVMDEASFPIVILDEASQLLEPMSLIPICRAACQKVVMVGDPLQLSPPINTIGDSAVKGLSRTLFDRSIENPVSMP</sequence>
<protein>
    <recommendedName>
        <fullName evidence="6">DUF2439 domain-containing protein</fullName>
    </recommendedName>
</protein>
<feature type="domain" description="DNA2/NAM7 helicase helicase" evidence="3">
    <location>
        <begin position="731"/>
        <end position="817"/>
    </location>
</feature>
<keyword evidence="5" id="KW-1185">Reference proteome</keyword>
<dbReference type="Pfam" id="PF10382">
    <property type="entry name" value="ZGRF1-like_N"/>
    <property type="match status" value="1"/>
</dbReference>
<feature type="domain" description="DNA2/NAM7 helicase helicase" evidence="3">
    <location>
        <begin position="623"/>
        <end position="718"/>
    </location>
</feature>
<dbReference type="OrthoDB" id="6513042at2759"/>
<evidence type="ECO:0000256" key="1">
    <source>
        <dbReference type="SAM" id="MobiDB-lite"/>
    </source>
</evidence>
<dbReference type="STRING" id="1314771.A0A197KFJ4"/>
<dbReference type="InterPro" id="IPR052800">
    <property type="entry name" value="DNA_Repair_Helicase_ZGRF1"/>
</dbReference>
<evidence type="ECO:0000259" key="2">
    <source>
        <dbReference type="Pfam" id="PF10382"/>
    </source>
</evidence>
<dbReference type="InterPro" id="IPR018838">
    <property type="entry name" value="ZGRF1-like_N"/>
</dbReference>
<dbReference type="Gene3D" id="3.40.50.300">
    <property type="entry name" value="P-loop containing nucleotide triphosphate hydrolases"/>
    <property type="match status" value="1"/>
</dbReference>